<evidence type="ECO:0000313" key="1">
    <source>
        <dbReference type="EMBL" id="PSS38106.1"/>
    </source>
</evidence>
<reference evidence="1 2" key="1">
    <citation type="submission" date="2018-02" db="EMBL/GenBank/DDBJ databases">
        <title>Genome sequence of the basidiomycete white-rot fungus Phlebia centrifuga.</title>
        <authorList>
            <person name="Granchi Z."/>
            <person name="Peng M."/>
            <person name="de Vries R.P."/>
            <person name="Hilden K."/>
            <person name="Makela M.R."/>
            <person name="Grigoriev I."/>
            <person name="Riley R."/>
        </authorList>
    </citation>
    <scope>NUCLEOTIDE SEQUENCE [LARGE SCALE GENOMIC DNA]</scope>
    <source>
        <strain evidence="1 2">FBCC195</strain>
    </source>
</reference>
<protein>
    <submittedName>
        <fullName evidence="1">Uncharacterized protein</fullName>
    </submittedName>
</protein>
<dbReference type="EMBL" id="MLYV02000003">
    <property type="protein sequence ID" value="PSS38106.1"/>
    <property type="molecule type" value="Genomic_DNA"/>
</dbReference>
<keyword evidence="2" id="KW-1185">Reference proteome</keyword>
<gene>
    <name evidence="1" type="ORF">PHLCEN_2v48</name>
</gene>
<proteinExistence type="predicted"/>
<organism evidence="1 2">
    <name type="scientific">Hermanssonia centrifuga</name>
    <dbReference type="NCBI Taxonomy" id="98765"/>
    <lineage>
        <taxon>Eukaryota</taxon>
        <taxon>Fungi</taxon>
        <taxon>Dikarya</taxon>
        <taxon>Basidiomycota</taxon>
        <taxon>Agaricomycotina</taxon>
        <taxon>Agaricomycetes</taxon>
        <taxon>Polyporales</taxon>
        <taxon>Meruliaceae</taxon>
        <taxon>Hermanssonia</taxon>
    </lineage>
</organism>
<dbReference type="AlphaFoldDB" id="A0A2R6S756"/>
<comment type="caution">
    <text evidence="1">The sequence shown here is derived from an EMBL/GenBank/DDBJ whole genome shotgun (WGS) entry which is preliminary data.</text>
</comment>
<name>A0A2R6S756_9APHY</name>
<accession>A0A2R6S756</accession>
<dbReference type="OrthoDB" id="10659025at2759"/>
<evidence type="ECO:0000313" key="2">
    <source>
        <dbReference type="Proteomes" id="UP000186601"/>
    </source>
</evidence>
<dbReference type="Proteomes" id="UP000186601">
    <property type="component" value="Unassembled WGS sequence"/>
</dbReference>
<sequence>MHSVLLVMNIADVIVNNVPSLQNVSPVPNLIQGLTSILISRFLLNLRQLGEPENETQSRFNSRFSIPGFRVPTLETVVGNMGADLGRGPAEEIDDEAEEVDMDGTDAQNVVLDGIAEDTSGGPVVESVYGIQEGNSTLRYAFGGMRVVSNTGGTVLQQDSGAEIERGLEDTALGNAIQVTFRAILVMNLMYVAPAWQ</sequence>